<dbReference type="SUPFAM" id="SSF56784">
    <property type="entry name" value="HAD-like"/>
    <property type="match status" value="1"/>
</dbReference>
<accession>A0A6C0GWA3</accession>
<evidence type="ECO:0000313" key="3">
    <source>
        <dbReference type="EMBL" id="QHT72104.1"/>
    </source>
</evidence>
<reference evidence="3 4" key="1">
    <citation type="submission" date="2020-01" db="EMBL/GenBank/DDBJ databases">
        <authorList>
            <person name="Kim M.K."/>
        </authorList>
    </citation>
    <scope>NUCLEOTIDE SEQUENCE [LARGE SCALE GENOMIC DNA]</scope>
    <source>
        <strain evidence="3 4">172606-1</strain>
    </source>
</reference>
<comment type="similarity">
    <text evidence="1">Belongs to the 5'(3')-deoxyribonucleotidase family.</text>
</comment>
<organism evidence="3 4">
    <name type="scientific">Rhodocytophaga rosea</name>
    <dbReference type="NCBI Taxonomy" id="2704465"/>
    <lineage>
        <taxon>Bacteria</taxon>
        <taxon>Pseudomonadati</taxon>
        <taxon>Bacteroidota</taxon>
        <taxon>Cytophagia</taxon>
        <taxon>Cytophagales</taxon>
        <taxon>Rhodocytophagaceae</taxon>
        <taxon>Rhodocytophaga</taxon>
    </lineage>
</organism>
<dbReference type="SFLD" id="SFLDS00003">
    <property type="entry name" value="Haloacid_Dehalogenase"/>
    <property type="match status" value="1"/>
</dbReference>
<dbReference type="InterPro" id="IPR010708">
    <property type="entry name" value="5'(3')-deoxyribonucleotidase"/>
</dbReference>
<evidence type="ECO:0000256" key="2">
    <source>
        <dbReference type="PIRSR" id="PIRSR610708-1"/>
    </source>
</evidence>
<dbReference type="InterPro" id="IPR023214">
    <property type="entry name" value="HAD_sf"/>
</dbReference>
<dbReference type="InterPro" id="IPR036412">
    <property type="entry name" value="HAD-like_sf"/>
</dbReference>
<evidence type="ECO:0000256" key="1">
    <source>
        <dbReference type="ARBA" id="ARBA00009589"/>
    </source>
</evidence>
<dbReference type="Gene3D" id="3.40.50.1000">
    <property type="entry name" value="HAD superfamily/HAD-like"/>
    <property type="match status" value="1"/>
</dbReference>
<dbReference type="SFLD" id="SFLDG01146">
    <property type="entry name" value="C1.2.2"/>
    <property type="match status" value="1"/>
</dbReference>
<dbReference type="AlphaFoldDB" id="A0A6C0GWA3"/>
<sequence length="174" mass="20937">MKRIAIDMDEVIADANLRFMDWYERDFGRRITLQEIHGKFFREVVSPEHREHTIKYLHTEGFFKDMAVIKDSQEVVYELSKKYEIFITTAAMEFPTSFIHKYEWLKQHFPFIPWTHMVFCGDKSIIHADYLIDDHSRHFKRFSGQGILFTSPHNVHEDWNPRVNSWKDVADLLL</sequence>
<keyword evidence="4" id="KW-1185">Reference proteome</keyword>
<dbReference type="Pfam" id="PF06941">
    <property type="entry name" value="NT5C"/>
    <property type="match status" value="1"/>
</dbReference>
<feature type="active site" description="Proton donor" evidence="2">
    <location>
        <position position="9"/>
    </location>
</feature>
<dbReference type="GO" id="GO:0008253">
    <property type="term" value="F:5'-nucleotidase activity"/>
    <property type="evidence" value="ECO:0007669"/>
    <property type="project" value="InterPro"/>
</dbReference>
<dbReference type="SFLD" id="SFLDG01126">
    <property type="entry name" value="C1.2:_Nucleotidase_Like"/>
    <property type="match status" value="1"/>
</dbReference>
<feature type="active site" description="Nucleophile" evidence="2">
    <location>
        <position position="7"/>
    </location>
</feature>
<dbReference type="EMBL" id="CP048222">
    <property type="protein sequence ID" value="QHT72104.1"/>
    <property type="molecule type" value="Genomic_DNA"/>
</dbReference>
<dbReference type="PANTHER" id="PTHR16504">
    <property type="entry name" value="5'(3')-DEOXYRIBONUCLEOTIDASE"/>
    <property type="match status" value="1"/>
</dbReference>
<proteinExistence type="inferred from homology"/>
<dbReference type="KEGG" id="rhoz:GXP67_20865"/>
<evidence type="ECO:0000313" key="4">
    <source>
        <dbReference type="Proteomes" id="UP000480178"/>
    </source>
</evidence>
<dbReference type="PANTHER" id="PTHR16504:SF4">
    <property type="entry name" value="5'(3')-DEOXYRIBONUCLEOTIDASE"/>
    <property type="match status" value="1"/>
</dbReference>
<dbReference type="GO" id="GO:0009223">
    <property type="term" value="P:pyrimidine deoxyribonucleotide catabolic process"/>
    <property type="evidence" value="ECO:0007669"/>
    <property type="project" value="TreeGrafter"/>
</dbReference>
<name>A0A6C0GWA3_9BACT</name>
<gene>
    <name evidence="3" type="ORF">GXP67_20865</name>
</gene>
<dbReference type="Gene3D" id="1.10.40.40">
    <property type="entry name" value="Deoxyribonucleotidase, domain 2"/>
    <property type="match status" value="1"/>
</dbReference>
<protein>
    <submittedName>
        <fullName evidence="3">5'-3'-deoxyribonucleotidase</fullName>
    </submittedName>
</protein>
<dbReference type="Proteomes" id="UP000480178">
    <property type="component" value="Chromosome"/>
</dbReference>